<evidence type="ECO:0000256" key="3">
    <source>
        <dbReference type="ARBA" id="ARBA00023163"/>
    </source>
</evidence>
<dbReference type="PROSITE" id="PS00622">
    <property type="entry name" value="HTH_LUXR_1"/>
    <property type="match status" value="1"/>
</dbReference>
<dbReference type="InterPro" id="IPR036388">
    <property type="entry name" value="WH-like_DNA-bd_sf"/>
</dbReference>
<dbReference type="GO" id="GO:0003677">
    <property type="term" value="F:DNA binding"/>
    <property type="evidence" value="ECO:0007669"/>
    <property type="project" value="UniProtKB-KW"/>
</dbReference>
<dbReference type="Gene3D" id="1.10.10.10">
    <property type="entry name" value="Winged helix-like DNA-binding domain superfamily/Winged helix DNA-binding domain"/>
    <property type="match status" value="1"/>
</dbReference>
<dbReference type="PROSITE" id="PS50043">
    <property type="entry name" value="HTH_LUXR_2"/>
    <property type="match status" value="1"/>
</dbReference>
<keyword evidence="5" id="KW-1185">Reference proteome</keyword>
<evidence type="ECO:0000256" key="1">
    <source>
        <dbReference type="ARBA" id="ARBA00023015"/>
    </source>
</evidence>
<dbReference type="CDD" id="cd06170">
    <property type="entry name" value="LuxR_C_like"/>
    <property type="match status" value="1"/>
</dbReference>
<reference evidence="5" key="1">
    <citation type="submission" date="2020-05" db="EMBL/GenBank/DDBJ databases">
        <title>Novel species in genus Nocardioides.</title>
        <authorList>
            <person name="Zhang G."/>
        </authorList>
    </citation>
    <scope>NUCLEOTIDE SEQUENCE [LARGE SCALE GENOMIC DNA]</scope>
    <source>
        <strain evidence="5">zg-1050</strain>
    </source>
</reference>
<dbReference type="RefSeq" id="WP_172162677.1">
    <property type="nucleotide sequence ID" value="NZ_CP053716.1"/>
</dbReference>
<gene>
    <name evidence="4" type="ORF">HLV38_01915</name>
</gene>
<keyword evidence="2" id="KW-0238">DNA-binding</keyword>
<dbReference type="Pfam" id="PF00196">
    <property type="entry name" value="GerE"/>
    <property type="match status" value="1"/>
</dbReference>
<keyword evidence="1" id="KW-0805">Transcription regulation</keyword>
<name>A0A6M8J5Q9_9ACTN</name>
<dbReference type="GO" id="GO:0006355">
    <property type="term" value="P:regulation of DNA-templated transcription"/>
    <property type="evidence" value="ECO:0007669"/>
    <property type="project" value="InterPro"/>
</dbReference>
<organism evidence="4 5">
    <name type="scientific">Berryella wangjianweii</name>
    <dbReference type="NCBI Taxonomy" id="2734634"/>
    <lineage>
        <taxon>Bacteria</taxon>
        <taxon>Bacillati</taxon>
        <taxon>Actinomycetota</taxon>
        <taxon>Coriobacteriia</taxon>
        <taxon>Eggerthellales</taxon>
        <taxon>Eggerthellaceae</taxon>
        <taxon>Berryella</taxon>
    </lineage>
</organism>
<evidence type="ECO:0000313" key="5">
    <source>
        <dbReference type="Proteomes" id="UP000503297"/>
    </source>
</evidence>
<dbReference type="PANTHER" id="PTHR44688">
    <property type="entry name" value="DNA-BINDING TRANSCRIPTIONAL ACTIVATOR DEVR_DOSR"/>
    <property type="match status" value="1"/>
</dbReference>
<accession>A0A6M8J5Q9</accession>
<dbReference type="SMART" id="SM00421">
    <property type="entry name" value="HTH_LUXR"/>
    <property type="match status" value="1"/>
</dbReference>
<dbReference type="AlphaFoldDB" id="A0A6M8J5Q9"/>
<evidence type="ECO:0000313" key="4">
    <source>
        <dbReference type="EMBL" id="QKF07018.1"/>
    </source>
</evidence>
<proteinExistence type="predicted"/>
<protein>
    <submittedName>
        <fullName evidence="4">Helix-turn-helix transcriptional regulator</fullName>
    </submittedName>
</protein>
<dbReference type="EMBL" id="CP053716">
    <property type="protein sequence ID" value="QKF07018.1"/>
    <property type="molecule type" value="Genomic_DNA"/>
</dbReference>
<dbReference type="PRINTS" id="PR00038">
    <property type="entry name" value="HTHLUXR"/>
</dbReference>
<dbReference type="InterPro" id="IPR016032">
    <property type="entry name" value="Sig_transdc_resp-reg_C-effctor"/>
</dbReference>
<dbReference type="SUPFAM" id="SSF46894">
    <property type="entry name" value="C-terminal effector domain of the bipartite response regulators"/>
    <property type="match status" value="1"/>
</dbReference>
<dbReference type="PANTHER" id="PTHR44688:SF16">
    <property type="entry name" value="DNA-BINDING TRANSCRIPTIONAL ACTIVATOR DEVR_DOSR"/>
    <property type="match status" value="1"/>
</dbReference>
<dbReference type="InterPro" id="IPR000792">
    <property type="entry name" value="Tscrpt_reg_LuxR_C"/>
</dbReference>
<evidence type="ECO:0000256" key="2">
    <source>
        <dbReference type="ARBA" id="ARBA00023125"/>
    </source>
</evidence>
<dbReference type="KEGG" id="bwa:HLV38_01915"/>
<sequence>MLTVLFYYTLVVMLVCVLAGALSLSAYFVSRYKLHLYVFFMFIFYFFDVSLVFKDDFIISAAPSTLSAFWEVNDAYASVLCGGGILLFLWLSVCRFLGKDGNPVLLYVPVALWVAASLAVNLFVPTGPWRIFLFYSMREVFLFWVWGCVCMWLVTSKNEAFRAGILRHRRALVACVALTVGIVVENVYVQLIFDPTVLLQSTWFFAERNIFENFLFITIATVTMRSAAGMLTLRYEYPPERSDSVMGDSIVRVLPQYCLRYGLSKREGEVLTQIVMGKDNQNIASSMSLAISTVKVHVHNILKKTGRQNRHDLIQDFWGS</sequence>
<dbReference type="Proteomes" id="UP000503297">
    <property type="component" value="Chromosome"/>
</dbReference>
<keyword evidence="3" id="KW-0804">Transcription</keyword>